<feature type="region of interest" description="Disordered" evidence="1">
    <location>
        <begin position="76"/>
        <end position="141"/>
    </location>
</feature>
<protein>
    <recommendedName>
        <fullName evidence="4">DRBM domain-containing protein</fullName>
    </recommendedName>
</protein>
<evidence type="ECO:0000313" key="3">
    <source>
        <dbReference type="Proteomes" id="UP000800235"/>
    </source>
</evidence>
<sequence length="170" mass="19149">MFYQMYLTGLCQRRRWADPLFETRHSRHGWTCRVRVNNREYTCDSTYTSEEFARDKAAEAAYIVCRNFSVNDGMIPGQKQGQGGVKQGLPVAIGTGRTRSRQYSSTVNAYGGGSSEDSSPRSSNSEIEAPSRRSSASSSLSAPSSVCYCRRAYVSRYERCEYCCQEAGWY</sequence>
<reference evidence="2" key="1">
    <citation type="journal article" date="2020" name="Stud. Mycol.">
        <title>101 Dothideomycetes genomes: a test case for predicting lifestyles and emergence of pathogens.</title>
        <authorList>
            <person name="Haridas S."/>
            <person name="Albert R."/>
            <person name="Binder M."/>
            <person name="Bloem J."/>
            <person name="Labutti K."/>
            <person name="Salamov A."/>
            <person name="Andreopoulos B."/>
            <person name="Baker S."/>
            <person name="Barry K."/>
            <person name="Bills G."/>
            <person name="Bluhm B."/>
            <person name="Cannon C."/>
            <person name="Castanera R."/>
            <person name="Culley D."/>
            <person name="Daum C."/>
            <person name="Ezra D."/>
            <person name="Gonzalez J."/>
            <person name="Henrissat B."/>
            <person name="Kuo A."/>
            <person name="Liang C."/>
            <person name="Lipzen A."/>
            <person name="Lutzoni F."/>
            <person name="Magnuson J."/>
            <person name="Mondo S."/>
            <person name="Nolan M."/>
            <person name="Ohm R."/>
            <person name="Pangilinan J."/>
            <person name="Park H.-J."/>
            <person name="Ramirez L."/>
            <person name="Alfaro M."/>
            <person name="Sun H."/>
            <person name="Tritt A."/>
            <person name="Yoshinaga Y."/>
            <person name="Zwiers L.-H."/>
            <person name="Turgeon B."/>
            <person name="Goodwin S."/>
            <person name="Spatafora J."/>
            <person name="Crous P."/>
            <person name="Grigoriev I."/>
        </authorList>
    </citation>
    <scope>NUCLEOTIDE SEQUENCE</scope>
    <source>
        <strain evidence="2">CBS 130266</strain>
    </source>
</reference>
<evidence type="ECO:0008006" key="4">
    <source>
        <dbReference type="Google" id="ProtNLM"/>
    </source>
</evidence>
<evidence type="ECO:0000313" key="2">
    <source>
        <dbReference type="EMBL" id="KAF2434459.1"/>
    </source>
</evidence>
<dbReference type="Proteomes" id="UP000800235">
    <property type="component" value="Unassembled WGS sequence"/>
</dbReference>
<feature type="compositionally biased region" description="Low complexity" evidence="1">
    <location>
        <begin position="115"/>
        <end position="141"/>
    </location>
</feature>
<dbReference type="AlphaFoldDB" id="A0A9P4P0H3"/>
<proteinExistence type="predicted"/>
<comment type="caution">
    <text evidence="2">The sequence shown here is derived from an EMBL/GenBank/DDBJ whole genome shotgun (WGS) entry which is preliminary data.</text>
</comment>
<keyword evidence="3" id="KW-1185">Reference proteome</keyword>
<dbReference type="EMBL" id="MU007016">
    <property type="protein sequence ID" value="KAF2434459.1"/>
    <property type="molecule type" value="Genomic_DNA"/>
</dbReference>
<organism evidence="2 3">
    <name type="scientific">Tothia fuscella</name>
    <dbReference type="NCBI Taxonomy" id="1048955"/>
    <lineage>
        <taxon>Eukaryota</taxon>
        <taxon>Fungi</taxon>
        <taxon>Dikarya</taxon>
        <taxon>Ascomycota</taxon>
        <taxon>Pezizomycotina</taxon>
        <taxon>Dothideomycetes</taxon>
        <taxon>Pleosporomycetidae</taxon>
        <taxon>Venturiales</taxon>
        <taxon>Cylindrosympodiaceae</taxon>
        <taxon>Tothia</taxon>
    </lineage>
</organism>
<dbReference type="SUPFAM" id="SSF54768">
    <property type="entry name" value="dsRNA-binding domain-like"/>
    <property type="match status" value="1"/>
</dbReference>
<gene>
    <name evidence="2" type="ORF">EJ08DRAFT_693497</name>
</gene>
<dbReference type="OrthoDB" id="5274873at2759"/>
<name>A0A9P4P0H3_9PEZI</name>
<dbReference type="Gene3D" id="3.30.160.20">
    <property type="match status" value="1"/>
</dbReference>
<evidence type="ECO:0000256" key="1">
    <source>
        <dbReference type="SAM" id="MobiDB-lite"/>
    </source>
</evidence>
<accession>A0A9P4P0H3</accession>